<feature type="coiled-coil region" evidence="7">
    <location>
        <begin position="416"/>
        <end position="443"/>
    </location>
</feature>
<dbReference type="SUPFAM" id="SSF52540">
    <property type="entry name" value="P-loop containing nucleoside triphosphate hydrolases"/>
    <property type="match status" value="1"/>
</dbReference>
<dbReference type="InterPro" id="IPR041685">
    <property type="entry name" value="AAA_GajA/Old/RecF-like"/>
</dbReference>
<keyword evidence="2" id="KW-0547">Nucleotide-binding</keyword>
<feature type="binding site" evidence="6">
    <location>
        <position position="684"/>
    </location>
    <ligand>
        <name>Zn(2+)</name>
        <dbReference type="ChEBI" id="CHEBI:29105"/>
    </ligand>
</feature>
<dbReference type="InterPro" id="IPR027417">
    <property type="entry name" value="P-loop_NTPase"/>
</dbReference>
<evidence type="ECO:0000313" key="10">
    <source>
        <dbReference type="Proteomes" id="UP001516400"/>
    </source>
</evidence>
<protein>
    <recommendedName>
        <fullName evidence="8">Zinc-hook domain-containing protein</fullName>
    </recommendedName>
</protein>
<evidence type="ECO:0000256" key="6">
    <source>
        <dbReference type="PROSITE-ProRule" id="PRU00471"/>
    </source>
</evidence>
<evidence type="ECO:0000256" key="2">
    <source>
        <dbReference type="ARBA" id="ARBA00022741"/>
    </source>
</evidence>
<dbReference type="GO" id="GO:0016787">
    <property type="term" value="F:hydrolase activity"/>
    <property type="evidence" value="ECO:0007669"/>
    <property type="project" value="UniProtKB-KW"/>
</dbReference>
<feature type="coiled-coil region" evidence="7">
    <location>
        <begin position="716"/>
        <end position="771"/>
    </location>
</feature>
<evidence type="ECO:0000256" key="4">
    <source>
        <dbReference type="ARBA" id="ARBA00022840"/>
    </source>
</evidence>
<evidence type="ECO:0000256" key="1">
    <source>
        <dbReference type="ARBA" id="ARBA00022723"/>
    </source>
</evidence>
<dbReference type="GO" id="GO:0046872">
    <property type="term" value="F:metal ion binding"/>
    <property type="evidence" value="ECO:0007669"/>
    <property type="project" value="UniProtKB-UniRule"/>
</dbReference>
<feature type="binding site" evidence="6">
    <location>
        <position position="687"/>
    </location>
    <ligand>
        <name>Zn(2+)</name>
        <dbReference type="ChEBI" id="CHEBI:29105"/>
    </ligand>
</feature>
<feature type="coiled-coil region" evidence="7">
    <location>
        <begin position="585"/>
        <end position="640"/>
    </location>
</feature>
<evidence type="ECO:0000256" key="7">
    <source>
        <dbReference type="SAM" id="Coils"/>
    </source>
</evidence>
<accession>A0ABD2NE96</accession>
<dbReference type="PROSITE" id="PS51131">
    <property type="entry name" value="ZN_HOOK"/>
    <property type="match status" value="1"/>
</dbReference>
<feature type="coiled-coil region" evidence="7">
    <location>
        <begin position="468"/>
        <end position="532"/>
    </location>
</feature>
<dbReference type="GO" id="GO:0005524">
    <property type="term" value="F:ATP binding"/>
    <property type="evidence" value="ECO:0007669"/>
    <property type="project" value="UniProtKB-KW"/>
</dbReference>
<dbReference type="AlphaFoldDB" id="A0ABD2NE96"/>
<gene>
    <name evidence="9" type="ORF">HHI36_011898</name>
</gene>
<evidence type="ECO:0000259" key="8">
    <source>
        <dbReference type="PROSITE" id="PS51131"/>
    </source>
</evidence>
<feature type="coiled-coil region" evidence="7">
    <location>
        <begin position="222"/>
        <end position="280"/>
    </location>
</feature>
<keyword evidence="1 6" id="KW-0479">Metal-binding</keyword>
<proteinExistence type="predicted"/>
<organism evidence="9 10">
    <name type="scientific">Cryptolaemus montrouzieri</name>
    <dbReference type="NCBI Taxonomy" id="559131"/>
    <lineage>
        <taxon>Eukaryota</taxon>
        <taxon>Metazoa</taxon>
        <taxon>Ecdysozoa</taxon>
        <taxon>Arthropoda</taxon>
        <taxon>Hexapoda</taxon>
        <taxon>Insecta</taxon>
        <taxon>Pterygota</taxon>
        <taxon>Neoptera</taxon>
        <taxon>Endopterygota</taxon>
        <taxon>Coleoptera</taxon>
        <taxon>Polyphaga</taxon>
        <taxon>Cucujiformia</taxon>
        <taxon>Coccinelloidea</taxon>
        <taxon>Coccinellidae</taxon>
        <taxon>Scymninae</taxon>
        <taxon>Scymnini</taxon>
        <taxon>Cryptolaemus</taxon>
    </lineage>
</organism>
<dbReference type="EMBL" id="JABFTP020000103">
    <property type="protein sequence ID" value="KAL3276521.1"/>
    <property type="molecule type" value="Genomic_DNA"/>
</dbReference>
<dbReference type="Proteomes" id="UP001516400">
    <property type="component" value="Unassembled WGS sequence"/>
</dbReference>
<dbReference type="Pfam" id="PF13175">
    <property type="entry name" value="AAA_15"/>
    <property type="match status" value="1"/>
</dbReference>
<dbReference type="GO" id="GO:0051321">
    <property type="term" value="P:meiotic cell cycle"/>
    <property type="evidence" value="ECO:0007669"/>
    <property type="project" value="UniProtKB-KW"/>
</dbReference>
<dbReference type="GO" id="GO:0006281">
    <property type="term" value="P:DNA repair"/>
    <property type="evidence" value="ECO:0007669"/>
    <property type="project" value="UniProtKB-KW"/>
</dbReference>
<dbReference type="GO" id="GO:0005634">
    <property type="term" value="C:nucleus"/>
    <property type="evidence" value="ECO:0007669"/>
    <property type="project" value="UniProtKB-SubCell"/>
</dbReference>
<dbReference type="InterPro" id="IPR013134">
    <property type="entry name" value="Zn_hook_RAD50"/>
</dbReference>
<evidence type="ECO:0000256" key="5">
    <source>
        <dbReference type="ARBA" id="ARBA00023054"/>
    </source>
</evidence>
<name>A0ABD2NE96_9CUCU</name>
<feature type="coiled-coil region" evidence="7">
    <location>
        <begin position="317"/>
        <end position="365"/>
    </location>
</feature>
<keyword evidence="10" id="KW-1185">Reference proteome</keyword>
<dbReference type="PANTHER" id="PTHR18867">
    <property type="entry name" value="RAD50"/>
    <property type="match status" value="1"/>
</dbReference>
<dbReference type="GO" id="GO:0005694">
    <property type="term" value="C:chromosome"/>
    <property type="evidence" value="ECO:0007669"/>
    <property type="project" value="UniProtKB-SubCell"/>
</dbReference>
<keyword evidence="5 7" id="KW-0175">Coiled coil</keyword>
<dbReference type="PANTHER" id="PTHR18867:SF12">
    <property type="entry name" value="DNA REPAIR PROTEIN RAD50"/>
    <property type="match status" value="1"/>
</dbReference>
<dbReference type="Pfam" id="PF04423">
    <property type="entry name" value="Rad50_zn_hook"/>
    <property type="match status" value="1"/>
</dbReference>
<evidence type="ECO:0000313" key="9">
    <source>
        <dbReference type="EMBL" id="KAL3276521.1"/>
    </source>
</evidence>
<keyword evidence="4" id="KW-0067">ATP-binding</keyword>
<keyword evidence="3 6" id="KW-0862">Zinc</keyword>
<feature type="domain" description="Zinc-hook" evidence="8">
    <location>
        <begin position="640"/>
        <end position="738"/>
    </location>
</feature>
<reference evidence="9 10" key="1">
    <citation type="journal article" date="2021" name="BMC Biol.">
        <title>Horizontally acquired antibacterial genes associated with adaptive radiation of ladybird beetles.</title>
        <authorList>
            <person name="Li H.S."/>
            <person name="Tang X.F."/>
            <person name="Huang Y.H."/>
            <person name="Xu Z.Y."/>
            <person name="Chen M.L."/>
            <person name="Du X.Y."/>
            <person name="Qiu B.Y."/>
            <person name="Chen P.T."/>
            <person name="Zhang W."/>
            <person name="Slipinski A."/>
            <person name="Escalona H.E."/>
            <person name="Waterhouse R.M."/>
            <person name="Zwick A."/>
            <person name="Pang H."/>
        </authorList>
    </citation>
    <scope>NUCLEOTIDE SEQUENCE [LARGE SCALE GENOMIC DNA]</scope>
    <source>
        <strain evidence="9">SYSU2018</strain>
    </source>
</reference>
<comment type="caution">
    <text evidence="9">The sequence shown here is derived from an EMBL/GenBank/DDBJ whole genome shotgun (WGS) entry which is preliminary data.</text>
</comment>
<dbReference type="Gene3D" id="3.40.50.300">
    <property type="entry name" value="P-loop containing nucleotide triphosphate hydrolases"/>
    <property type="match status" value="1"/>
</dbReference>
<sequence>MATLLKLQISGIRSFGPFEEHIQQISFDTPVTLLVGQNGCGKTTILEAIKFACTGDLPTGTSRGQGFVHDPKISERTETRGQIRLKLSDVKGDTYTINRAVKLQQKANSMSFSSMDSAVSLVRATGEKEQFSSRCIDTDKYCAHVLQVSPCIFNNVLFCHQENSSWPLDESKKVKEKFDEIFDSKKYNKCYELLSKTLKTKVDKLKLDKYELGIKKEKKIDVSRKRKKLEEKKLQCDSIKKDTNQKTEDLKPHMTRLHEIEQLEINLGTLQKELTSKETEKKGLVQQQQMLIEGISDLFEGTNEELQSEISLFEQKQREKEVVIETLEDKKTEIEKKENTTNGDIQKLQIKLGQFREEKKHYELKLNEQSSLFEKSKVCFEMGDAITWNNPENSERAIDELKSKLVEVDENLEISIKTKRKTEMELQEKIDKIREALATTKEKVNSNIHEIRKTDEKILQITNEIEEMDVTNNKLLEINRKMEELTQTLDNLQNSFNIKESESEIINTNTEIGEMERKLVELEALYKVLQENYIIDEKSSAEEQTVVKKKMESNKIRNKHVNNFKQLFNGDIPTDNVGKKVQIMLNSGEKEIKRINTEVTSLQKQVTKLETQIQHQNQDIKRYEDELNSKKSEMNLVCKDEEFATVLKETFERKEKLQKKKGEYSSAKIMYEKFIEEFEEEKACPLCSTDFSDKRTLVKGVIEKLRKTIDTIPAKLLETEKKLRREEDSFNKLQQLKPVSENIEILSNMKLPLLYEQLESSNEELKQLTSRLCKLNADLEIPTKNMDVCRKVIADATLLDQYHSDVEVCEEKIRKLKTKSEMLKH</sequence>
<evidence type="ECO:0000256" key="3">
    <source>
        <dbReference type="ARBA" id="ARBA00022833"/>
    </source>
</evidence>